<name>F1T3G5_9ACTN</name>
<keyword evidence="6 9" id="KW-1133">Transmembrane helix</keyword>
<evidence type="ECO:0000256" key="9">
    <source>
        <dbReference type="SAM" id="Phobius"/>
    </source>
</evidence>
<feature type="transmembrane region" description="Helical" evidence="9">
    <location>
        <begin position="352"/>
        <end position="370"/>
    </location>
</feature>
<dbReference type="PANTHER" id="PTHR42002:SF2">
    <property type="entry name" value="ANAEROBIC C4-DICARBOXYLATE TRANSPORTER DCUC-RELATED"/>
    <property type="match status" value="1"/>
</dbReference>
<evidence type="ECO:0000256" key="3">
    <source>
        <dbReference type="ARBA" id="ARBA00022448"/>
    </source>
</evidence>
<feature type="transmembrane region" description="Helical" evidence="9">
    <location>
        <begin position="416"/>
        <end position="438"/>
    </location>
</feature>
<dbReference type="PANTHER" id="PTHR42002">
    <property type="entry name" value="ANAEROBIC C4-DICARBOXYLATE TRANSPORTER DCUC-RELATED"/>
    <property type="match status" value="1"/>
</dbReference>
<feature type="transmembrane region" description="Helical" evidence="9">
    <location>
        <begin position="36"/>
        <end position="57"/>
    </location>
</feature>
<feature type="region of interest" description="Disordered" evidence="8">
    <location>
        <begin position="244"/>
        <end position="270"/>
    </location>
</feature>
<evidence type="ECO:0000256" key="2">
    <source>
        <dbReference type="ARBA" id="ARBA00005275"/>
    </source>
</evidence>
<comment type="similarity">
    <text evidence="2">Belongs to the DcuC/DcuD transporter (TC 2.A.61) family.</text>
</comment>
<keyword evidence="7 9" id="KW-0472">Membrane</keyword>
<dbReference type="InterPro" id="IPR018385">
    <property type="entry name" value="C4_dicarb_anaerob_car-like"/>
</dbReference>
<dbReference type="Proteomes" id="UP000005947">
    <property type="component" value="Unassembled WGS sequence"/>
</dbReference>
<evidence type="ECO:0000256" key="7">
    <source>
        <dbReference type="ARBA" id="ARBA00023136"/>
    </source>
</evidence>
<evidence type="ECO:0000313" key="11">
    <source>
        <dbReference type="Proteomes" id="UP000005947"/>
    </source>
</evidence>
<dbReference type="EMBL" id="ACGK02000001">
    <property type="protein sequence ID" value="EGF23259.1"/>
    <property type="molecule type" value="Genomic_DNA"/>
</dbReference>
<feature type="transmembrane region" description="Helical" evidence="9">
    <location>
        <begin position="477"/>
        <end position="496"/>
    </location>
</feature>
<keyword evidence="5 9" id="KW-0812">Transmembrane</keyword>
<dbReference type="GO" id="GO:0015556">
    <property type="term" value="F:C4-dicarboxylate transmembrane transporter activity"/>
    <property type="evidence" value="ECO:0007669"/>
    <property type="project" value="InterPro"/>
</dbReference>
<feature type="transmembrane region" description="Helical" evidence="9">
    <location>
        <begin position="210"/>
        <end position="232"/>
    </location>
</feature>
<dbReference type="NCBIfam" id="NF037994">
    <property type="entry name" value="DcuC_1"/>
    <property type="match status" value="1"/>
</dbReference>
<feature type="compositionally biased region" description="Basic and acidic residues" evidence="8">
    <location>
        <begin position="251"/>
        <end position="264"/>
    </location>
</feature>
<sequence length="497" mass="52539">MCGKESGMELIVMYVIAALSICVIGYMLVKKMDIKITLFIIGLVLMYVAIATGHGLAIKDFKPSSTPLLDPLLAIIVMFKSTLTGAGLVMLFLGGYTSYMSSIGANDATVSALAKPIAHVRSPYILVPIVFLLGNLLSLVVPSASNLAIILLATLYPVLRKSGMSALTAAAVIATTATIMPTPLGADNVAITAELAKYPMFENLTVSQYVFGYHALVSIPTLIFMAVVHYFWQKFMSKRADQTVTTQNSSKSKDQADEAADKSHTAQKNSDTAKDEIKGVFHALYAVLPLLPIVLLVVAYIAKICCGVSITMSVELATLISFIIALVCDALRRKDMHEALGKTETFFKGMGSMLPIIALLVAAMIYVVGLKSIGLIASLQAMMTGMSGNGLGFVLPLILVGLTALIVLLSGSGVALFYAMVPLIPALAQAAGISPIAVSIPMGMAGNLLRAVSPVSAVIMIVSGTTKTSPLDVVKRVSVPMLLGCVFMFVLSMVLFI</sequence>
<feature type="transmembrane region" description="Helical" evidence="9">
    <location>
        <begin position="125"/>
        <end position="156"/>
    </location>
</feature>
<gene>
    <name evidence="10" type="ORF">HMPREF0091_10206</name>
</gene>
<feature type="transmembrane region" description="Helical" evidence="9">
    <location>
        <begin position="72"/>
        <end position="93"/>
    </location>
</feature>
<evidence type="ECO:0000256" key="4">
    <source>
        <dbReference type="ARBA" id="ARBA00022475"/>
    </source>
</evidence>
<organism evidence="10 11">
    <name type="scientific">Fannyhessea vaginae DSM 15829</name>
    <dbReference type="NCBI Taxonomy" id="525256"/>
    <lineage>
        <taxon>Bacteria</taxon>
        <taxon>Bacillati</taxon>
        <taxon>Actinomycetota</taxon>
        <taxon>Coriobacteriia</taxon>
        <taxon>Coriobacteriales</taxon>
        <taxon>Atopobiaceae</taxon>
        <taxon>Fannyhessea</taxon>
    </lineage>
</organism>
<protein>
    <submittedName>
        <fullName evidence="10">Transporter, anaerobic C4-dicarboxylate uptake C (DcuC) family</fullName>
    </submittedName>
</protein>
<keyword evidence="3" id="KW-0813">Transport</keyword>
<comment type="subcellular location">
    <subcellularLocation>
        <location evidence="1">Cell membrane</location>
        <topology evidence="1">Multi-pass membrane protein</topology>
    </subcellularLocation>
</comment>
<comment type="caution">
    <text evidence="10">The sequence shown here is derived from an EMBL/GenBank/DDBJ whole genome shotgun (WGS) entry which is preliminary data.</text>
</comment>
<dbReference type="eggNOG" id="COG3069">
    <property type="taxonomic scope" value="Bacteria"/>
</dbReference>
<feature type="transmembrane region" description="Helical" evidence="9">
    <location>
        <begin position="308"/>
        <end position="331"/>
    </location>
</feature>
<reference evidence="10 11" key="1">
    <citation type="submission" date="2011-02" db="EMBL/GenBank/DDBJ databases">
        <authorList>
            <person name="Muzny D."/>
            <person name="Qin X."/>
            <person name="Buhay C."/>
            <person name="Dugan-Rocha S."/>
            <person name="Ding Y."/>
            <person name="Chen G."/>
            <person name="Hawes A."/>
            <person name="Holder M."/>
            <person name="Jhangiani S."/>
            <person name="Johnson A."/>
            <person name="Khan Z."/>
            <person name="Li Z."/>
            <person name="Liu W."/>
            <person name="Liu X."/>
            <person name="Perez L."/>
            <person name="Shen H."/>
            <person name="Wang Q."/>
            <person name="Watt J."/>
            <person name="Xi L."/>
            <person name="Xin Y."/>
            <person name="Zhou J."/>
            <person name="Deng J."/>
            <person name="Jiang H."/>
            <person name="Liu Y."/>
            <person name="Qu J."/>
            <person name="Song X.-Z."/>
            <person name="Zhang L."/>
            <person name="Villasana D."/>
            <person name="Johnson A."/>
            <person name="Liu J."/>
            <person name="Liyanage D."/>
            <person name="Lorensuhewa L."/>
            <person name="Robinson T."/>
            <person name="Song A."/>
            <person name="Song B.-B."/>
            <person name="Dinh H."/>
            <person name="Thornton R."/>
            <person name="Coyle M."/>
            <person name="Francisco L."/>
            <person name="Jackson L."/>
            <person name="Javaid M."/>
            <person name="Korchina V."/>
            <person name="Kovar C."/>
            <person name="Mata R."/>
            <person name="Mathew T."/>
            <person name="Ngo R."/>
            <person name="Nguyen L."/>
            <person name="Nguyen N."/>
            <person name="Okwuonu G."/>
            <person name="Ongeri F."/>
            <person name="Pham C."/>
            <person name="Simmons D."/>
            <person name="Wilczek-Boney K."/>
            <person name="Hale W."/>
            <person name="Jakkamsetti A."/>
            <person name="Pham P."/>
            <person name="Ruth R."/>
            <person name="San Lucas F."/>
            <person name="Warren J."/>
            <person name="Zhang J."/>
            <person name="Zhao Z."/>
            <person name="Zhou C."/>
            <person name="Zhu D."/>
            <person name="Lee S."/>
            <person name="Bess C."/>
            <person name="Blankenburg K."/>
            <person name="Forbes L."/>
            <person name="Fu Q."/>
            <person name="Gubbala S."/>
            <person name="Hirani K."/>
            <person name="Jayaseelan J.C."/>
            <person name="Lara F."/>
            <person name="Munidasa M."/>
            <person name="Palculict T."/>
            <person name="Patil S."/>
            <person name="Pu L.-L."/>
            <person name="Saada N."/>
            <person name="Tang L."/>
            <person name="Weissenberger G."/>
            <person name="Zhu Y."/>
            <person name="Hemphill L."/>
            <person name="Shang Y."/>
            <person name="Youmans B."/>
            <person name="Ayvaz T."/>
            <person name="Ross M."/>
            <person name="Santibanez J."/>
            <person name="Aqrawi P."/>
            <person name="Gross S."/>
            <person name="Joshi V."/>
            <person name="Fowler G."/>
            <person name="Nazareth L."/>
            <person name="Reid J."/>
            <person name="Worley K."/>
            <person name="Petrosino J."/>
            <person name="Highlander S."/>
            <person name="Gibbs R."/>
        </authorList>
    </citation>
    <scope>NUCLEOTIDE SEQUENCE [LARGE SCALE GENOMIC DNA]</scope>
    <source>
        <strain evidence="10 11">DSM 15829</strain>
    </source>
</reference>
<feature type="transmembrane region" description="Helical" evidence="9">
    <location>
        <begin position="390"/>
        <end position="409"/>
    </location>
</feature>
<feature type="transmembrane region" description="Helical" evidence="9">
    <location>
        <begin position="444"/>
        <end position="465"/>
    </location>
</feature>
<feature type="transmembrane region" description="Helical" evidence="9">
    <location>
        <begin position="12"/>
        <end position="29"/>
    </location>
</feature>
<dbReference type="GO" id="GO:0005886">
    <property type="term" value="C:plasma membrane"/>
    <property type="evidence" value="ECO:0007669"/>
    <property type="project" value="UniProtKB-SubCell"/>
</dbReference>
<feature type="transmembrane region" description="Helical" evidence="9">
    <location>
        <begin position="283"/>
        <end position="302"/>
    </location>
</feature>
<evidence type="ECO:0000256" key="1">
    <source>
        <dbReference type="ARBA" id="ARBA00004651"/>
    </source>
</evidence>
<evidence type="ECO:0000313" key="10">
    <source>
        <dbReference type="EMBL" id="EGF23259.1"/>
    </source>
</evidence>
<dbReference type="InterPro" id="IPR004669">
    <property type="entry name" value="C4_dicarb_anaerob_car"/>
</dbReference>
<dbReference type="Pfam" id="PF03606">
    <property type="entry name" value="DcuC"/>
    <property type="match status" value="1"/>
</dbReference>
<dbReference type="AlphaFoldDB" id="F1T3G5"/>
<keyword evidence="11" id="KW-1185">Reference proteome</keyword>
<evidence type="ECO:0000256" key="8">
    <source>
        <dbReference type="SAM" id="MobiDB-lite"/>
    </source>
</evidence>
<evidence type="ECO:0000256" key="5">
    <source>
        <dbReference type="ARBA" id="ARBA00022692"/>
    </source>
</evidence>
<keyword evidence="4" id="KW-1003">Cell membrane</keyword>
<accession>F1T3G5</accession>
<proteinExistence type="inferred from homology"/>
<evidence type="ECO:0000256" key="6">
    <source>
        <dbReference type="ARBA" id="ARBA00022989"/>
    </source>
</evidence>